<sequence length="501" mass="54425">MSKRWTPQQFIVQRRIRVILCATLVALSMVLAFALTARKSVALSVNGQTRTVTTYASSVDALLRQEGIERKTHDLVETSSGGRLTNHATVTVQSAYQTTINIDGQQVPFWTTASSVDQLLGFFEANRRSAAQVRVDVTNIYNQLTGGLAINHDGPVTVIADGKRSVAPDGKLPAASILDSKGIVVGKEDRISVQRTGDETVLRVQRVTHGQTTQEVELPFSTRTVVDGSLAPGQSIIRQPGQAGIKQQIYETTFVDGVAESSTLTREETTRQPIDQVVAVGPARQEKPTDSNDQAEQERKQKDEAAQKKAQADKAEQERKNKEKGKPAQPSSPASQPTQTPTPAPSSSQTQDPAPTQSPAPAPTTPAPAPTQTPAPAPSTPAPAPAPDPAPTPASKWWHASPDLAQVYAGGAAAQRGWTGQQFDDLVQLWNRESGWRWWAGNPTSSAYGIPQANPGSKMSKFGENWRDDAAVQVDWGLWYIANRYQDPSAAWKIWQKNKWY</sequence>
<evidence type="ECO:0000256" key="1">
    <source>
        <dbReference type="ARBA" id="ARBA00022729"/>
    </source>
</evidence>
<evidence type="ECO:0000313" key="5">
    <source>
        <dbReference type="Proteomes" id="UP001321766"/>
    </source>
</evidence>
<feature type="compositionally biased region" description="Pro residues" evidence="2">
    <location>
        <begin position="356"/>
        <end position="392"/>
    </location>
</feature>
<keyword evidence="1" id="KW-0732">Signal</keyword>
<feature type="domain" description="G5" evidence="3">
    <location>
        <begin position="204"/>
        <end position="284"/>
    </location>
</feature>
<gene>
    <name evidence="4" type="ORF">KIM372_17810</name>
</gene>
<evidence type="ECO:0000256" key="2">
    <source>
        <dbReference type="SAM" id="MobiDB-lite"/>
    </source>
</evidence>
<evidence type="ECO:0000259" key="3">
    <source>
        <dbReference type="PROSITE" id="PS51109"/>
    </source>
</evidence>
<feature type="compositionally biased region" description="Low complexity" evidence="2">
    <location>
        <begin position="327"/>
        <end position="355"/>
    </location>
</feature>
<dbReference type="Gene3D" id="1.10.530.10">
    <property type="match status" value="1"/>
</dbReference>
<name>A0ABM8BAC5_9BIFI</name>
<dbReference type="Pfam" id="PF07501">
    <property type="entry name" value="G5"/>
    <property type="match status" value="1"/>
</dbReference>
<dbReference type="EMBL" id="AP026798">
    <property type="protein sequence ID" value="BDR53874.1"/>
    <property type="molecule type" value="Genomic_DNA"/>
</dbReference>
<proteinExistence type="predicted"/>
<feature type="compositionally biased region" description="Basic and acidic residues" evidence="2">
    <location>
        <begin position="284"/>
        <end position="326"/>
    </location>
</feature>
<organism evidence="4 5">
    <name type="scientific">Bombiscardovia nodaiensis</name>
    <dbReference type="NCBI Taxonomy" id="2932181"/>
    <lineage>
        <taxon>Bacteria</taxon>
        <taxon>Bacillati</taxon>
        <taxon>Actinomycetota</taxon>
        <taxon>Actinomycetes</taxon>
        <taxon>Bifidobacteriales</taxon>
        <taxon>Bifidobacteriaceae</taxon>
        <taxon>Bombiscardovia</taxon>
    </lineage>
</organism>
<reference evidence="4 5" key="1">
    <citation type="journal article" date="2023" name="Microbiol. Spectr.">
        <title>Symbiosis of Carpenter Bees with Uncharacterized Lactic Acid Bacteria Showing NAD Auxotrophy.</title>
        <authorList>
            <person name="Kawasaki S."/>
            <person name="Ozawa K."/>
            <person name="Mori T."/>
            <person name="Yamamoto A."/>
            <person name="Ito M."/>
            <person name="Ohkuma M."/>
            <person name="Sakamoto M."/>
            <person name="Matsutani M."/>
        </authorList>
    </citation>
    <scope>NUCLEOTIDE SEQUENCE [LARGE SCALE GENOMIC DNA]</scope>
    <source>
        <strain evidence="4 5">Kim37-2</strain>
    </source>
</reference>
<dbReference type="SUPFAM" id="SSF53955">
    <property type="entry name" value="Lysozyme-like"/>
    <property type="match status" value="1"/>
</dbReference>
<keyword evidence="5" id="KW-1185">Reference proteome</keyword>
<dbReference type="InterPro" id="IPR023346">
    <property type="entry name" value="Lysozyme-like_dom_sf"/>
</dbReference>
<dbReference type="Pfam" id="PF03990">
    <property type="entry name" value="DUF348"/>
    <property type="match status" value="3"/>
</dbReference>
<evidence type="ECO:0000313" key="4">
    <source>
        <dbReference type="EMBL" id="BDR53874.1"/>
    </source>
</evidence>
<dbReference type="InterPro" id="IPR011098">
    <property type="entry name" value="G5_dom"/>
</dbReference>
<dbReference type="Proteomes" id="UP001321766">
    <property type="component" value="Chromosome"/>
</dbReference>
<dbReference type="PROSITE" id="PS51109">
    <property type="entry name" value="G5"/>
    <property type="match status" value="1"/>
</dbReference>
<feature type="region of interest" description="Disordered" evidence="2">
    <location>
        <begin position="261"/>
        <end position="397"/>
    </location>
</feature>
<dbReference type="Gene3D" id="2.20.230.10">
    <property type="entry name" value="Resuscitation-promoting factor rpfb"/>
    <property type="match status" value="1"/>
</dbReference>
<accession>A0ABM8BAC5</accession>
<protein>
    <submittedName>
        <fullName evidence="4">Lytic transglycosylase</fullName>
    </submittedName>
</protein>
<dbReference type="SMART" id="SM01208">
    <property type="entry name" value="G5"/>
    <property type="match status" value="1"/>
</dbReference>
<dbReference type="InterPro" id="IPR007137">
    <property type="entry name" value="DUF348"/>
</dbReference>